<dbReference type="AlphaFoldDB" id="A0A318GY49"/>
<proteinExistence type="predicted"/>
<dbReference type="Proteomes" id="UP000247811">
    <property type="component" value="Unassembled WGS sequence"/>
</dbReference>
<dbReference type="CDD" id="cd06533">
    <property type="entry name" value="Glyco_transf_WecG_TagA"/>
    <property type="match status" value="1"/>
</dbReference>
<name>A0A318GY49_9BURK</name>
<protein>
    <submittedName>
        <fullName evidence="3">Beta-1,4-glucosyltransferase</fullName>
    </submittedName>
</protein>
<dbReference type="RefSeq" id="WP_110401204.1">
    <property type="nucleotide sequence ID" value="NZ_QJJS01000011.1"/>
</dbReference>
<dbReference type="OrthoDB" id="9808602at2"/>
<keyword evidence="1" id="KW-0328">Glycosyltransferase</keyword>
<dbReference type="PANTHER" id="PTHR34136:SF1">
    <property type="entry name" value="UDP-N-ACETYL-D-MANNOSAMINURONIC ACID TRANSFERASE"/>
    <property type="match status" value="1"/>
</dbReference>
<evidence type="ECO:0000256" key="1">
    <source>
        <dbReference type="ARBA" id="ARBA00022676"/>
    </source>
</evidence>
<dbReference type="PANTHER" id="PTHR34136">
    <property type="match status" value="1"/>
</dbReference>
<sequence length="258" mass="28619">MSHDSSLIKPALGDRPAAPGTGGEGVLLAGFQLERHTDGSLIQLLRQRLASRVSTALFFANTNLVVTGQGLLPQLRHETAAVVVNDGLGIDIGMAMRGHPKFAQNLNGTDFIPLLLTEVPGLRVFLYGGQRLSVEGTARRIEAMGHQVVGCFDGYDSQEAEVVEAIGRTRPDVILVALGNPRQEAWILDHMASLPPAVLVGVGALFDFMSGRMPRAPRWVRRLRMEWLYRLYREPRRLARRYTVDFVRFLVLCLWPAR</sequence>
<dbReference type="GO" id="GO:0016758">
    <property type="term" value="F:hexosyltransferase activity"/>
    <property type="evidence" value="ECO:0007669"/>
    <property type="project" value="TreeGrafter"/>
</dbReference>
<dbReference type="InterPro" id="IPR004629">
    <property type="entry name" value="WecG_TagA_CpsF"/>
</dbReference>
<dbReference type="NCBIfam" id="TIGR00696">
    <property type="entry name" value="wecG_tagA_cpsF"/>
    <property type="match status" value="1"/>
</dbReference>
<evidence type="ECO:0000256" key="2">
    <source>
        <dbReference type="ARBA" id="ARBA00022679"/>
    </source>
</evidence>
<evidence type="ECO:0000313" key="4">
    <source>
        <dbReference type="Proteomes" id="UP000247811"/>
    </source>
</evidence>
<keyword evidence="4" id="KW-1185">Reference proteome</keyword>
<keyword evidence="2 3" id="KW-0808">Transferase</keyword>
<dbReference type="EMBL" id="QJJS01000011">
    <property type="protein sequence ID" value="PXW94957.1"/>
    <property type="molecule type" value="Genomic_DNA"/>
</dbReference>
<gene>
    <name evidence="3" type="ORF">C7444_11140</name>
</gene>
<reference evidence="3 4" key="1">
    <citation type="submission" date="2018-05" db="EMBL/GenBank/DDBJ databases">
        <title>Genomic Encyclopedia of Type Strains, Phase IV (KMG-IV): sequencing the most valuable type-strain genomes for metagenomic binning, comparative biology and taxonomic classification.</title>
        <authorList>
            <person name="Goeker M."/>
        </authorList>
    </citation>
    <scope>NUCLEOTIDE SEQUENCE [LARGE SCALE GENOMIC DNA]</scope>
    <source>
        <strain evidence="3 4">DSM 566</strain>
    </source>
</reference>
<accession>A0A318GY49</accession>
<organism evidence="3 4">
    <name type="scientific">Sphaerotilus hippei</name>
    <dbReference type="NCBI Taxonomy" id="744406"/>
    <lineage>
        <taxon>Bacteria</taxon>
        <taxon>Pseudomonadati</taxon>
        <taxon>Pseudomonadota</taxon>
        <taxon>Betaproteobacteria</taxon>
        <taxon>Burkholderiales</taxon>
        <taxon>Sphaerotilaceae</taxon>
        <taxon>Sphaerotilus</taxon>
    </lineage>
</organism>
<dbReference type="Pfam" id="PF03808">
    <property type="entry name" value="Glyco_tran_WecG"/>
    <property type="match status" value="1"/>
</dbReference>
<comment type="caution">
    <text evidence="3">The sequence shown here is derived from an EMBL/GenBank/DDBJ whole genome shotgun (WGS) entry which is preliminary data.</text>
</comment>
<evidence type="ECO:0000313" key="3">
    <source>
        <dbReference type="EMBL" id="PXW94957.1"/>
    </source>
</evidence>